<keyword evidence="5" id="KW-0472">Membrane</keyword>
<dbReference type="EMBL" id="CAICTM010000339">
    <property type="protein sequence ID" value="CAB9508271.1"/>
    <property type="molecule type" value="Genomic_DNA"/>
</dbReference>
<dbReference type="AlphaFoldDB" id="A0A9N8HBJ0"/>
<organism evidence="6 7">
    <name type="scientific">Seminavis robusta</name>
    <dbReference type="NCBI Taxonomy" id="568900"/>
    <lineage>
        <taxon>Eukaryota</taxon>
        <taxon>Sar</taxon>
        <taxon>Stramenopiles</taxon>
        <taxon>Ochrophyta</taxon>
        <taxon>Bacillariophyta</taxon>
        <taxon>Bacillariophyceae</taxon>
        <taxon>Bacillariophycidae</taxon>
        <taxon>Naviculales</taxon>
        <taxon>Naviculaceae</taxon>
        <taxon>Seminavis</taxon>
    </lineage>
</organism>
<reference evidence="6" key="1">
    <citation type="submission" date="2020-06" db="EMBL/GenBank/DDBJ databases">
        <authorList>
            <consortium name="Plant Systems Biology data submission"/>
        </authorList>
    </citation>
    <scope>NUCLEOTIDE SEQUENCE</scope>
    <source>
        <strain evidence="6">D6</strain>
    </source>
</reference>
<dbReference type="PANTHER" id="PTHR31469:SF8">
    <property type="entry name" value="OS07G0641000 PROTEIN"/>
    <property type="match status" value="1"/>
</dbReference>
<evidence type="ECO:0000256" key="3">
    <source>
        <dbReference type="ARBA" id="ARBA00023277"/>
    </source>
</evidence>
<keyword evidence="3" id="KW-0119">Carbohydrate metabolism</keyword>
<evidence type="ECO:0000313" key="6">
    <source>
        <dbReference type="EMBL" id="CAB9508271.1"/>
    </source>
</evidence>
<keyword evidence="5" id="KW-1133">Transmembrane helix</keyword>
<dbReference type="Pfam" id="PF10250">
    <property type="entry name" value="O-FucT"/>
    <property type="match status" value="1"/>
</dbReference>
<keyword evidence="2" id="KW-0294">Fucose metabolism</keyword>
<feature type="transmembrane region" description="Helical" evidence="5">
    <location>
        <begin position="39"/>
        <end position="61"/>
    </location>
</feature>
<dbReference type="GO" id="GO:0006004">
    <property type="term" value="P:fucose metabolic process"/>
    <property type="evidence" value="ECO:0007669"/>
    <property type="project" value="UniProtKB-KW"/>
</dbReference>
<name>A0A9N8HBJ0_9STRA</name>
<sequence>MPYVKTTARSRKGSAPAANKKSSKKSSGNGSSSFCGRHVMLGFLLLIVLFGVATLLLNLHVSTDRAKNLDRIQAILMDSFSNGVSTLTSASGIKDKAEEIAQQEQESGHQLAGLNCDAYGGPSPETAQEMVYWEDVHSDARHISPFKRTHGPKQYLTFEPDQGGWNNIRMSMETVLAMAYAMGRTLVLPPEQVFYLLGKHKGNAGDSQRREFSFNHFFHMESIHNEHPGLDIITMKEFLQREAMTGNLRDQQGNVVFPPRNQTDWDGKPRQPLFEFLRATGHMAIWTPEKCMAAFPTSPDPQETQKLWDIKKQVEQEHGGSFPSYEAYVGKPFPVNATAKQRMMENWAGRKTLCLYDNTLQNTQLIHFPSDHKLGARLLVHFYAFLFFEDWKQDLFMKRFVRDHVRYVDLIQCAAARVVEAVRERARTNPVVAGNNPNGDFDAFHIRRGDFQYTVTRFDAPKIYDMSKSKLHEGETIYIATDERDKAFFQPLRDKYDIVFLDDFHDVLGEDVNSNFFGMVDQLVASRSRTFFGCWFSTFTGYINRLRGYHSTHDKAPGYEKGIHNSWYYALEDRYDHLQTYYPVKQSYYAREFPTSWRLIDTGIGELE</sequence>
<dbReference type="PANTHER" id="PTHR31469">
    <property type="entry name" value="OS07G0633600 PROTEIN"/>
    <property type="match status" value="1"/>
</dbReference>
<keyword evidence="7" id="KW-1185">Reference proteome</keyword>
<dbReference type="Gene3D" id="3.40.50.11350">
    <property type="match status" value="1"/>
</dbReference>
<dbReference type="InterPro" id="IPR019378">
    <property type="entry name" value="GDP-Fuc_O-FucTrfase"/>
</dbReference>
<evidence type="ECO:0000256" key="1">
    <source>
        <dbReference type="ARBA" id="ARBA00022679"/>
    </source>
</evidence>
<evidence type="ECO:0000256" key="4">
    <source>
        <dbReference type="SAM" id="MobiDB-lite"/>
    </source>
</evidence>
<dbReference type="OrthoDB" id="1861862at2759"/>
<evidence type="ECO:0000256" key="5">
    <source>
        <dbReference type="SAM" id="Phobius"/>
    </source>
</evidence>
<keyword evidence="1" id="KW-0808">Transferase</keyword>
<feature type="region of interest" description="Disordered" evidence="4">
    <location>
        <begin position="1"/>
        <end position="31"/>
    </location>
</feature>
<dbReference type="CDD" id="cd11296">
    <property type="entry name" value="O-FucT_like"/>
    <property type="match status" value="1"/>
</dbReference>
<protein>
    <submittedName>
        <fullName evidence="6">GDP-fucose protein O-fucosyltransferase</fullName>
    </submittedName>
</protein>
<proteinExistence type="predicted"/>
<dbReference type="GO" id="GO:0016740">
    <property type="term" value="F:transferase activity"/>
    <property type="evidence" value="ECO:0007669"/>
    <property type="project" value="UniProtKB-KW"/>
</dbReference>
<keyword evidence="5" id="KW-0812">Transmembrane</keyword>
<gene>
    <name evidence="6" type="ORF">SEMRO_340_G121310.1</name>
</gene>
<accession>A0A9N8HBJ0</accession>
<comment type="caution">
    <text evidence="6">The sequence shown here is derived from an EMBL/GenBank/DDBJ whole genome shotgun (WGS) entry which is preliminary data.</text>
</comment>
<dbReference type="FunFam" id="3.40.50.11350:FF:000014">
    <property type="entry name" value="Uncharacterized protein"/>
    <property type="match status" value="1"/>
</dbReference>
<dbReference type="Proteomes" id="UP001153069">
    <property type="component" value="Unassembled WGS sequence"/>
</dbReference>
<dbReference type="Gene3D" id="3.40.50.11340">
    <property type="match status" value="1"/>
</dbReference>
<evidence type="ECO:0000256" key="2">
    <source>
        <dbReference type="ARBA" id="ARBA00023253"/>
    </source>
</evidence>
<evidence type="ECO:0000313" key="7">
    <source>
        <dbReference type="Proteomes" id="UP001153069"/>
    </source>
</evidence>
<feature type="compositionally biased region" description="Low complexity" evidence="4">
    <location>
        <begin position="13"/>
        <end position="31"/>
    </location>
</feature>